<keyword evidence="1" id="KW-1133">Transmembrane helix</keyword>
<dbReference type="AlphaFoldDB" id="A0A2T2YJR7"/>
<evidence type="ECO:0000313" key="3">
    <source>
        <dbReference type="Proteomes" id="UP000240357"/>
    </source>
</evidence>
<protein>
    <submittedName>
        <fullName evidence="2">Uncharacterized protein</fullName>
    </submittedName>
</protein>
<reference evidence="2 3" key="1">
    <citation type="submission" date="2018-03" db="EMBL/GenBank/DDBJ databases">
        <title>Adhaeribacter sp. HMF7605 Genome sequencing and assembly.</title>
        <authorList>
            <person name="Kang H."/>
            <person name="Kang J."/>
            <person name="Cha I."/>
            <person name="Kim H."/>
            <person name="Joh K."/>
        </authorList>
    </citation>
    <scope>NUCLEOTIDE SEQUENCE [LARGE SCALE GENOMIC DNA]</scope>
    <source>
        <strain evidence="2 3">HMF7605</strain>
    </source>
</reference>
<keyword evidence="1" id="KW-0812">Transmembrane</keyword>
<evidence type="ECO:0000256" key="1">
    <source>
        <dbReference type="SAM" id="Phobius"/>
    </source>
</evidence>
<gene>
    <name evidence="2" type="ORF">AHMF7605_20780</name>
</gene>
<keyword evidence="3" id="KW-1185">Reference proteome</keyword>
<accession>A0A2T2YJR7</accession>
<dbReference type="RefSeq" id="WP_106931945.1">
    <property type="nucleotide sequence ID" value="NZ_PYFT01000001.1"/>
</dbReference>
<evidence type="ECO:0000313" key="2">
    <source>
        <dbReference type="EMBL" id="PSR55763.1"/>
    </source>
</evidence>
<dbReference type="EMBL" id="PYFT01000001">
    <property type="protein sequence ID" value="PSR55763.1"/>
    <property type="molecule type" value="Genomic_DNA"/>
</dbReference>
<sequence length="96" mass="10917">MNLENPSQLAFRKTVVRLLAANLFVLIVTCFISFMSLKEANRAASNANGAKIMSAQLKYRLIKKGVIEKKDDMSTDEAIKEILFLTEEHQHRVSNY</sequence>
<comment type="caution">
    <text evidence="2">The sequence shown here is derived from an EMBL/GenBank/DDBJ whole genome shotgun (WGS) entry which is preliminary data.</text>
</comment>
<proteinExistence type="predicted"/>
<feature type="transmembrane region" description="Helical" evidence="1">
    <location>
        <begin position="15"/>
        <end position="37"/>
    </location>
</feature>
<dbReference type="Proteomes" id="UP000240357">
    <property type="component" value="Unassembled WGS sequence"/>
</dbReference>
<name>A0A2T2YJR7_9BACT</name>
<organism evidence="2 3">
    <name type="scientific">Adhaeribacter arboris</name>
    <dbReference type="NCBI Taxonomy" id="2072846"/>
    <lineage>
        <taxon>Bacteria</taxon>
        <taxon>Pseudomonadati</taxon>
        <taxon>Bacteroidota</taxon>
        <taxon>Cytophagia</taxon>
        <taxon>Cytophagales</taxon>
        <taxon>Hymenobacteraceae</taxon>
        <taxon>Adhaeribacter</taxon>
    </lineage>
</organism>
<keyword evidence="1" id="KW-0472">Membrane</keyword>